<keyword evidence="1" id="KW-0472">Membrane</keyword>
<dbReference type="PANTHER" id="PTHR33383:SF1">
    <property type="entry name" value="MEMBRANE PROTEIN INSERTION EFFICIENCY FACTOR-RELATED"/>
    <property type="match status" value="1"/>
</dbReference>
<dbReference type="EMBL" id="PCWW01000031">
    <property type="protein sequence ID" value="PIR13543.1"/>
    <property type="molecule type" value="Genomic_DNA"/>
</dbReference>
<dbReference type="AlphaFoldDB" id="A0A2M6K995"/>
<dbReference type="Proteomes" id="UP000230869">
    <property type="component" value="Unassembled WGS sequence"/>
</dbReference>
<dbReference type="GO" id="GO:0005886">
    <property type="term" value="C:plasma membrane"/>
    <property type="evidence" value="ECO:0007669"/>
    <property type="project" value="UniProtKB-SubCell"/>
</dbReference>
<dbReference type="NCBIfam" id="TIGR00278">
    <property type="entry name" value="membrane protein insertion efficiency factor YidD"/>
    <property type="match status" value="1"/>
</dbReference>
<evidence type="ECO:0000313" key="2">
    <source>
        <dbReference type="EMBL" id="PIR13543.1"/>
    </source>
</evidence>
<proteinExistence type="inferred from homology"/>
<dbReference type="InterPro" id="IPR002696">
    <property type="entry name" value="Membr_insert_effic_factor_YidD"/>
</dbReference>
<evidence type="ECO:0000256" key="1">
    <source>
        <dbReference type="HAMAP-Rule" id="MF_00386"/>
    </source>
</evidence>
<organism evidence="2 3">
    <name type="scientific">Candidatus Falkowbacteria bacterium CG11_big_fil_rev_8_21_14_0_20_39_10</name>
    <dbReference type="NCBI Taxonomy" id="1974570"/>
    <lineage>
        <taxon>Bacteria</taxon>
        <taxon>Candidatus Falkowiibacteriota</taxon>
    </lineage>
</organism>
<comment type="caution">
    <text evidence="2">The sequence shown here is derived from an EMBL/GenBank/DDBJ whole genome shotgun (WGS) entry which is preliminary data.</text>
</comment>
<dbReference type="PANTHER" id="PTHR33383">
    <property type="entry name" value="MEMBRANE PROTEIN INSERTION EFFICIENCY FACTOR-RELATED"/>
    <property type="match status" value="1"/>
</dbReference>
<dbReference type="SMART" id="SM01234">
    <property type="entry name" value="Haemolytic"/>
    <property type="match status" value="1"/>
</dbReference>
<protein>
    <recommendedName>
        <fullName evidence="1">Putative membrane protein insertion efficiency factor</fullName>
    </recommendedName>
</protein>
<comment type="function">
    <text evidence="1">Could be involved in insertion of integral membrane proteins into the membrane.</text>
</comment>
<accession>A0A2M6K995</accession>
<sequence>MSYFFKYYPRLVAIKILKLYQKILSFDHGILKIFAPLGRCCFRPTCSDYAIEAIKKYGIIKGGPKAIWRVLRCNPWSKGGWDPIKNSKS</sequence>
<dbReference type="Pfam" id="PF01809">
    <property type="entry name" value="YidD"/>
    <property type="match status" value="1"/>
</dbReference>
<comment type="similarity">
    <text evidence="1">Belongs to the UPF0161 family.</text>
</comment>
<keyword evidence="1" id="KW-1003">Cell membrane</keyword>
<evidence type="ECO:0000313" key="3">
    <source>
        <dbReference type="Proteomes" id="UP000230869"/>
    </source>
</evidence>
<reference evidence="2 3" key="1">
    <citation type="submission" date="2017-09" db="EMBL/GenBank/DDBJ databases">
        <title>Depth-based differentiation of microbial function through sediment-hosted aquifers and enrichment of novel symbionts in the deep terrestrial subsurface.</title>
        <authorList>
            <person name="Probst A.J."/>
            <person name="Ladd B."/>
            <person name="Jarett J.K."/>
            <person name="Geller-Mcgrath D.E."/>
            <person name="Sieber C.M."/>
            <person name="Emerson J.B."/>
            <person name="Anantharaman K."/>
            <person name="Thomas B.C."/>
            <person name="Malmstrom R."/>
            <person name="Stieglmeier M."/>
            <person name="Klingl A."/>
            <person name="Woyke T."/>
            <person name="Ryan C.M."/>
            <person name="Banfield J.F."/>
        </authorList>
    </citation>
    <scope>NUCLEOTIDE SEQUENCE [LARGE SCALE GENOMIC DNA]</scope>
    <source>
        <strain evidence="2">CG11_big_fil_rev_8_21_14_0_20_39_10</strain>
    </source>
</reference>
<dbReference type="HAMAP" id="MF_00386">
    <property type="entry name" value="UPF0161_YidD"/>
    <property type="match status" value="1"/>
</dbReference>
<comment type="subcellular location">
    <subcellularLocation>
        <location evidence="1">Cell membrane</location>
        <topology evidence="1">Peripheral membrane protein</topology>
        <orientation evidence="1">Cytoplasmic side</orientation>
    </subcellularLocation>
</comment>
<name>A0A2M6K995_9BACT</name>
<gene>
    <name evidence="2" type="primary">yidD</name>
    <name evidence="2" type="ORF">COV49_01855</name>
</gene>